<dbReference type="Proteomes" id="UP000198634">
    <property type="component" value="Unassembled WGS sequence"/>
</dbReference>
<evidence type="ECO:0000256" key="3">
    <source>
        <dbReference type="ARBA" id="ARBA00022679"/>
    </source>
</evidence>
<keyword evidence="9" id="KW-1185">Reference proteome</keyword>
<evidence type="ECO:0000256" key="4">
    <source>
        <dbReference type="ARBA" id="ARBA00022691"/>
    </source>
</evidence>
<gene>
    <name evidence="8" type="ORF">SAMN04488092_11567</name>
</gene>
<keyword evidence="5" id="KW-0411">Iron-sulfur</keyword>
<evidence type="ECO:0000256" key="2">
    <source>
        <dbReference type="ARBA" id="ARBA00022603"/>
    </source>
</evidence>
<dbReference type="InterPro" id="IPR029063">
    <property type="entry name" value="SAM-dependent_MTases_sf"/>
</dbReference>
<keyword evidence="1" id="KW-0004">4Fe-4S</keyword>
<feature type="binding site" evidence="6">
    <location>
        <position position="321"/>
    </location>
    <ligand>
        <name>S-adenosyl-L-methionine</name>
        <dbReference type="ChEBI" id="CHEBI:59789"/>
    </ligand>
</feature>
<feature type="region of interest" description="Disordered" evidence="7">
    <location>
        <begin position="1"/>
        <end position="20"/>
    </location>
</feature>
<keyword evidence="3 6" id="KW-0808">Transferase</keyword>
<dbReference type="STRING" id="657014.SAMN04488092_11567"/>
<evidence type="ECO:0000256" key="1">
    <source>
        <dbReference type="ARBA" id="ARBA00022485"/>
    </source>
</evidence>
<dbReference type="EMBL" id="FOEP01000015">
    <property type="protein sequence ID" value="SEQ87615.1"/>
    <property type="molecule type" value="Genomic_DNA"/>
</dbReference>
<dbReference type="GO" id="GO:0051539">
    <property type="term" value="F:4 iron, 4 sulfur cluster binding"/>
    <property type="evidence" value="ECO:0007669"/>
    <property type="project" value="UniProtKB-KW"/>
</dbReference>
<dbReference type="InterPro" id="IPR012340">
    <property type="entry name" value="NA-bd_OB-fold"/>
</dbReference>
<dbReference type="InterPro" id="IPR010280">
    <property type="entry name" value="U5_MeTrfase_fam"/>
</dbReference>
<sequence length="438" mass="46699">MHDTGISSRAGSSEWATSQNRAFGTGRSAVSGRMEQYTITRLGHQGDGIAEGPVFAPLTLPGEVVTGTLDGTRLTDIRIITPSDQRVAAPCRHYKSCGGCQVQHGSDAFVADWKVDIVRHALAAQGIEASLRPVLTSAPKTRRRASLSVRRTKKGAMAGFHARASDVIVQIPDCQLLHPDLLAAIPVAERLAVIGGSRKGELSVLATLSTVGLDLAVTGGKPLDGQLRIDLSAEVEASKLARLSWDDEVVGQREPPAQHFGRAAVVPPPGAFLQATPDGEAALLGAIREIVAGANHIADLFAGCGTFALPLAERAEVHAVEGDKDMIAALDLGWRRAVGLKKVTHEGRDLFRRPLMPDELRKMDAVVIDPPRAGAEAQVRELAASTVPVIAFVSCNPVTFARDAKILVDAGYSLSWVQVVDQFRWSSHIELVARFSLT</sequence>
<dbReference type="CDD" id="cd02440">
    <property type="entry name" value="AdoMet_MTases"/>
    <property type="match status" value="1"/>
</dbReference>
<name>A0A1H9JLZ7_9RHOB</name>
<comment type="similarity">
    <text evidence="6">Belongs to the class I-like SAM-binding methyltransferase superfamily. RNA M5U methyltransferase family.</text>
</comment>
<dbReference type="PROSITE" id="PS51687">
    <property type="entry name" value="SAM_MT_RNA_M5U"/>
    <property type="match status" value="1"/>
</dbReference>
<evidence type="ECO:0000256" key="5">
    <source>
        <dbReference type="ARBA" id="ARBA00023014"/>
    </source>
</evidence>
<organism evidence="8 9">
    <name type="scientific">Thalassovita taeanensis</name>
    <dbReference type="NCBI Taxonomy" id="657014"/>
    <lineage>
        <taxon>Bacteria</taxon>
        <taxon>Pseudomonadati</taxon>
        <taxon>Pseudomonadota</taxon>
        <taxon>Alphaproteobacteria</taxon>
        <taxon>Rhodobacterales</taxon>
        <taxon>Roseobacteraceae</taxon>
        <taxon>Thalassovita</taxon>
    </lineage>
</organism>
<evidence type="ECO:0000256" key="7">
    <source>
        <dbReference type="SAM" id="MobiDB-lite"/>
    </source>
</evidence>
<dbReference type="PANTHER" id="PTHR11061">
    <property type="entry name" value="RNA M5U METHYLTRANSFERASE"/>
    <property type="match status" value="1"/>
</dbReference>
<keyword evidence="4 6" id="KW-0949">S-adenosyl-L-methionine</keyword>
<dbReference type="Gene3D" id="2.40.50.1070">
    <property type="match status" value="1"/>
</dbReference>
<feature type="binding site" evidence="6">
    <location>
        <position position="301"/>
    </location>
    <ligand>
        <name>S-adenosyl-L-methionine</name>
        <dbReference type="ChEBI" id="CHEBI:59789"/>
    </ligand>
</feature>
<feature type="binding site" evidence="6">
    <location>
        <position position="274"/>
    </location>
    <ligand>
        <name>S-adenosyl-L-methionine</name>
        <dbReference type="ChEBI" id="CHEBI:59789"/>
    </ligand>
</feature>
<keyword evidence="2 6" id="KW-0489">Methyltransferase</keyword>
<evidence type="ECO:0000256" key="6">
    <source>
        <dbReference type="PROSITE-ProRule" id="PRU01024"/>
    </source>
</evidence>
<accession>A0A1H9JLZ7</accession>
<dbReference type="GO" id="GO:0070041">
    <property type="term" value="F:rRNA (uridine-C5-)-methyltransferase activity"/>
    <property type="evidence" value="ECO:0007669"/>
    <property type="project" value="TreeGrafter"/>
</dbReference>
<dbReference type="SUPFAM" id="SSF53335">
    <property type="entry name" value="S-adenosyl-L-methionine-dependent methyltransferases"/>
    <property type="match status" value="1"/>
</dbReference>
<dbReference type="AlphaFoldDB" id="A0A1H9JLZ7"/>
<feature type="active site" description="Nucleophile" evidence="6">
    <location>
        <position position="395"/>
    </location>
</feature>
<proteinExistence type="inferred from homology"/>
<dbReference type="Pfam" id="PF05958">
    <property type="entry name" value="tRNA_U5-meth_tr"/>
    <property type="match status" value="1"/>
</dbReference>
<protein>
    <submittedName>
        <fullName evidence="8">23S rRNA m(5)U-1939 methyltransferase</fullName>
    </submittedName>
</protein>
<evidence type="ECO:0000313" key="9">
    <source>
        <dbReference type="Proteomes" id="UP000198634"/>
    </source>
</evidence>
<reference evidence="8 9" key="1">
    <citation type="submission" date="2016-10" db="EMBL/GenBank/DDBJ databases">
        <authorList>
            <person name="de Groot N.N."/>
        </authorList>
    </citation>
    <scope>NUCLEOTIDE SEQUENCE [LARGE SCALE GENOMIC DNA]</scope>
    <source>
        <strain evidence="8 9">DSM 22007</strain>
    </source>
</reference>
<dbReference type="Gene3D" id="2.40.50.140">
    <property type="entry name" value="Nucleic acid-binding proteins"/>
    <property type="match status" value="1"/>
</dbReference>
<keyword evidence="1" id="KW-0408">Iron</keyword>
<dbReference type="GO" id="GO:0070475">
    <property type="term" value="P:rRNA base methylation"/>
    <property type="evidence" value="ECO:0007669"/>
    <property type="project" value="TreeGrafter"/>
</dbReference>
<feature type="binding site" evidence="6">
    <location>
        <position position="369"/>
    </location>
    <ligand>
        <name>S-adenosyl-L-methionine</name>
        <dbReference type="ChEBI" id="CHEBI:59789"/>
    </ligand>
</feature>
<keyword evidence="1" id="KW-0479">Metal-binding</keyword>
<evidence type="ECO:0000313" key="8">
    <source>
        <dbReference type="EMBL" id="SEQ87615.1"/>
    </source>
</evidence>
<dbReference type="PANTHER" id="PTHR11061:SF49">
    <property type="entry name" value="23S RRNA (URACIL(1939)-C(5))-METHYLTRANSFERASE RLMD"/>
    <property type="match status" value="1"/>
</dbReference>
<dbReference type="Gene3D" id="3.40.50.150">
    <property type="entry name" value="Vaccinia Virus protein VP39"/>
    <property type="match status" value="1"/>
</dbReference>